<feature type="transmembrane region" description="Helical" evidence="6">
    <location>
        <begin position="58"/>
        <end position="78"/>
    </location>
</feature>
<feature type="transmembrane region" description="Helical" evidence="6">
    <location>
        <begin position="406"/>
        <end position="426"/>
    </location>
</feature>
<feature type="transmembrane region" description="Helical" evidence="6">
    <location>
        <begin position="20"/>
        <end position="38"/>
    </location>
</feature>
<dbReference type="Proteomes" id="UP001055167">
    <property type="component" value="Unassembled WGS sequence"/>
</dbReference>
<evidence type="ECO:0000256" key="5">
    <source>
        <dbReference type="ARBA" id="ARBA00023136"/>
    </source>
</evidence>
<reference evidence="8" key="2">
    <citation type="submission" date="2021-08" db="EMBL/GenBank/DDBJ databases">
        <authorList>
            <person name="Tani A."/>
            <person name="Ola A."/>
            <person name="Ogura Y."/>
            <person name="Katsura K."/>
            <person name="Hayashi T."/>
        </authorList>
    </citation>
    <scope>NUCLEOTIDE SEQUENCE</scope>
    <source>
        <strain evidence="8">KCTC 52305</strain>
    </source>
</reference>
<dbReference type="EMBL" id="BPQH01000015">
    <property type="protein sequence ID" value="GJD51898.1"/>
    <property type="molecule type" value="Genomic_DNA"/>
</dbReference>
<feature type="transmembrane region" description="Helical" evidence="6">
    <location>
        <begin position="114"/>
        <end position="138"/>
    </location>
</feature>
<evidence type="ECO:0000256" key="6">
    <source>
        <dbReference type="SAM" id="Phobius"/>
    </source>
</evidence>
<feature type="transmembrane region" description="Helical" evidence="6">
    <location>
        <begin position="249"/>
        <end position="271"/>
    </location>
</feature>
<evidence type="ECO:0000256" key="3">
    <source>
        <dbReference type="ARBA" id="ARBA00022692"/>
    </source>
</evidence>
<feature type="transmembrane region" description="Helical" evidence="6">
    <location>
        <begin position="90"/>
        <end position="108"/>
    </location>
</feature>
<feature type="transmembrane region" description="Helical" evidence="6">
    <location>
        <begin position="341"/>
        <end position="360"/>
    </location>
</feature>
<name>A0ABQ4R2Q0_9HYPH</name>
<feature type="transmembrane region" description="Helical" evidence="6">
    <location>
        <begin position="183"/>
        <end position="205"/>
    </location>
</feature>
<dbReference type="PANTHER" id="PTHR43791:SF36">
    <property type="entry name" value="TRANSPORTER, PUTATIVE (AFU_ORTHOLOGUE AFUA_6G08340)-RELATED"/>
    <property type="match status" value="1"/>
</dbReference>
<proteinExistence type="predicted"/>
<sequence>MDRVEHDVSAAELEEGYRRATLRLIPFLVFLFILAWIDRVNVGFAKLQMLGDLGFSEAVYGFGAGIFFVGYFLFEVPSNLLLERIGARKTLARITILWGLASMSLAFVRSEWAFYAVRFLLGVFEAGFFPGVVLYLTYWFPSARRSRINGLFMTSFAIAGVVGGPLAGLIMGTMGGVSGLANWQWLFILEGIPSLVAGAAVLAFLPDRPADARWLPARVAAAMSARVAAEGRAAGKEASFRAALRDGRVWLCALIYFCIVSGNATIAFWTPSIIKEIGIRDNIAIGLLAAIPFIAGTIAMIWTGAHADRTGERRLHCAAAGLVAAAGLAATGALIGQAALALVALTVAAIGILAAFPVFWSLPQTFLAGTAAAGAIAAINSIGNLAGFVAPYMVGLSTSLTGTSTNGLYFVAALELLAAILVFGFARWREGAAAGLAPAAP</sequence>
<protein>
    <submittedName>
        <fullName evidence="8">Tartrate transporter</fullName>
    </submittedName>
</protein>
<dbReference type="SUPFAM" id="SSF103473">
    <property type="entry name" value="MFS general substrate transporter"/>
    <property type="match status" value="1"/>
</dbReference>
<dbReference type="CDD" id="cd17319">
    <property type="entry name" value="MFS_ExuT_GudP_like"/>
    <property type="match status" value="1"/>
</dbReference>
<evidence type="ECO:0000313" key="9">
    <source>
        <dbReference type="Proteomes" id="UP001055167"/>
    </source>
</evidence>
<dbReference type="InterPro" id="IPR036259">
    <property type="entry name" value="MFS_trans_sf"/>
</dbReference>
<keyword evidence="5 6" id="KW-0472">Membrane</keyword>
<reference evidence="8" key="1">
    <citation type="journal article" date="2021" name="Front. Microbiol.">
        <title>Comprehensive Comparative Genomics and Phenotyping of Methylobacterium Species.</title>
        <authorList>
            <person name="Alessa O."/>
            <person name="Ogura Y."/>
            <person name="Fujitani Y."/>
            <person name="Takami H."/>
            <person name="Hayashi T."/>
            <person name="Sahin N."/>
            <person name="Tani A."/>
        </authorList>
    </citation>
    <scope>NUCLEOTIDE SEQUENCE</scope>
    <source>
        <strain evidence="8">KCTC 52305</strain>
    </source>
</reference>
<dbReference type="InterPro" id="IPR011701">
    <property type="entry name" value="MFS"/>
</dbReference>
<dbReference type="PROSITE" id="PS50850">
    <property type="entry name" value="MFS"/>
    <property type="match status" value="1"/>
</dbReference>
<keyword evidence="4 6" id="KW-1133">Transmembrane helix</keyword>
<feature type="transmembrane region" description="Helical" evidence="6">
    <location>
        <begin position="150"/>
        <end position="171"/>
    </location>
</feature>
<organism evidence="8 9">
    <name type="scientific">Methylobacterium crusticola</name>
    <dbReference type="NCBI Taxonomy" id="1697972"/>
    <lineage>
        <taxon>Bacteria</taxon>
        <taxon>Pseudomonadati</taxon>
        <taxon>Pseudomonadota</taxon>
        <taxon>Alphaproteobacteria</taxon>
        <taxon>Hyphomicrobiales</taxon>
        <taxon>Methylobacteriaceae</taxon>
        <taxon>Methylobacterium</taxon>
    </lineage>
</organism>
<dbReference type="PANTHER" id="PTHR43791">
    <property type="entry name" value="PERMEASE-RELATED"/>
    <property type="match status" value="1"/>
</dbReference>
<comment type="subcellular location">
    <subcellularLocation>
        <location evidence="1">Membrane</location>
        <topology evidence="1">Multi-pass membrane protein</topology>
    </subcellularLocation>
</comment>
<dbReference type="InterPro" id="IPR020846">
    <property type="entry name" value="MFS_dom"/>
</dbReference>
<dbReference type="RefSeq" id="WP_128560385.1">
    <property type="nucleotide sequence ID" value="NZ_BPQH01000015.1"/>
</dbReference>
<dbReference type="Pfam" id="PF07690">
    <property type="entry name" value="MFS_1"/>
    <property type="match status" value="1"/>
</dbReference>
<keyword evidence="2" id="KW-0813">Transport</keyword>
<gene>
    <name evidence="8" type="primary">ttuB_4</name>
    <name evidence="8" type="ORF">OPKNFCMD_4657</name>
</gene>
<evidence type="ECO:0000256" key="2">
    <source>
        <dbReference type="ARBA" id="ARBA00022448"/>
    </source>
</evidence>
<feature type="transmembrane region" description="Helical" evidence="6">
    <location>
        <begin position="372"/>
        <end position="394"/>
    </location>
</feature>
<dbReference type="Gene3D" id="1.20.1250.20">
    <property type="entry name" value="MFS general substrate transporter like domains"/>
    <property type="match status" value="2"/>
</dbReference>
<feature type="transmembrane region" description="Helical" evidence="6">
    <location>
        <begin position="315"/>
        <end position="335"/>
    </location>
</feature>
<feature type="domain" description="Major facilitator superfamily (MFS) profile" evidence="7">
    <location>
        <begin position="24"/>
        <end position="430"/>
    </location>
</feature>
<keyword evidence="9" id="KW-1185">Reference proteome</keyword>
<feature type="transmembrane region" description="Helical" evidence="6">
    <location>
        <begin position="283"/>
        <end position="303"/>
    </location>
</feature>
<evidence type="ECO:0000256" key="1">
    <source>
        <dbReference type="ARBA" id="ARBA00004141"/>
    </source>
</evidence>
<evidence type="ECO:0000256" key="4">
    <source>
        <dbReference type="ARBA" id="ARBA00022989"/>
    </source>
</evidence>
<evidence type="ECO:0000313" key="8">
    <source>
        <dbReference type="EMBL" id="GJD51898.1"/>
    </source>
</evidence>
<evidence type="ECO:0000259" key="7">
    <source>
        <dbReference type="PROSITE" id="PS50850"/>
    </source>
</evidence>
<keyword evidence="3 6" id="KW-0812">Transmembrane</keyword>
<comment type="caution">
    <text evidence="8">The sequence shown here is derived from an EMBL/GenBank/DDBJ whole genome shotgun (WGS) entry which is preliminary data.</text>
</comment>
<accession>A0ABQ4R2Q0</accession>